<keyword evidence="1" id="KW-0472">Membrane</keyword>
<keyword evidence="1" id="KW-1133">Transmembrane helix</keyword>
<name>A0A5C6YND0_9FLAO</name>
<gene>
    <name evidence="2" type="ORF">ESV24_11645</name>
</gene>
<protein>
    <submittedName>
        <fullName evidence="2">Uncharacterized protein</fullName>
    </submittedName>
</protein>
<comment type="caution">
    <text evidence="2">The sequence shown here is derived from an EMBL/GenBank/DDBJ whole genome shotgun (WGS) entry which is preliminary data.</text>
</comment>
<accession>A0A5C6YND0</accession>
<keyword evidence="3" id="KW-1185">Reference proteome</keyword>
<keyword evidence="1" id="KW-0812">Transmembrane</keyword>
<proteinExistence type="predicted"/>
<evidence type="ECO:0000313" key="3">
    <source>
        <dbReference type="Proteomes" id="UP000321945"/>
    </source>
</evidence>
<dbReference type="RefSeq" id="WP_111816649.1">
    <property type="nucleotide sequence ID" value="NZ_CBCRZQ010000009.1"/>
</dbReference>
<dbReference type="Proteomes" id="UP000321945">
    <property type="component" value="Unassembled WGS sequence"/>
</dbReference>
<dbReference type="AlphaFoldDB" id="A0A5C6YND0"/>
<dbReference type="EMBL" id="VORU01000010">
    <property type="protein sequence ID" value="TXD68559.1"/>
    <property type="molecule type" value="Genomic_DNA"/>
</dbReference>
<evidence type="ECO:0000313" key="2">
    <source>
        <dbReference type="EMBL" id="TXD68559.1"/>
    </source>
</evidence>
<dbReference type="OrthoDB" id="952668at2"/>
<organism evidence="2 3">
    <name type="scientific">Aequorivita lipolytica</name>
    <dbReference type="NCBI Taxonomy" id="153267"/>
    <lineage>
        <taxon>Bacteria</taxon>
        <taxon>Pseudomonadati</taxon>
        <taxon>Bacteroidota</taxon>
        <taxon>Flavobacteriia</taxon>
        <taxon>Flavobacteriales</taxon>
        <taxon>Flavobacteriaceae</taxon>
        <taxon>Aequorivita</taxon>
    </lineage>
</organism>
<feature type="transmembrane region" description="Helical" evidence="1">
    <location>
        <begin position="12"/>
        <end position="32"/>
    </location>
</feature>
<sequence length="220" mass="25145">MAEIKIEKKKPIWPWILVVLIILAAIYFFWFYNDQDYDNNDDLLNNDTITEIDDRDVYDNSDEDSTTLYTGTYGTVVKEKAVSNYFTYIDNNQMGLDHEYTNGALVHLITAVEAEAKNLNVDIDANIEKARENAFEITKDPMSLKHADKIRAAALEITTALKTIQQQKFSSLSSEVDGLKTAAEDINPQAPTLEQKEDAKNFFEKAGRLLQKMNEYENNQ</sequence>
<reference evidence="2 3" key="1">
    <citation type="submission" date="2019-08" db="EMBL/GenBank/DDBJ databases">
        <title>Genome of Aequorivita lipolytica Y10-2 (type strain).</title>
        <authorList>
            <person name="Bowman J.P."/>
        </authorList>
    </citation>
    <scope>NUCLEOTIDE SEQUENCE [LARGE SCALE GENOMIC DNA]</scope>
    <source>
        <strain evidence="2 3">Y10-2</strain>
    </source>
</reference>
<evidence type="ECO:0000256" key="1">
    <source>
        <dbReference type="SAM" id="Phobius"/>
    </source>
</evidence>